<dbReference type="Proteomes" id="UP000274556">
    <property type="component" value="Unassembled WGS sequence"/>
</dbReference>
<reference evidence="3 6" key="1">
    <citation type="submission" date="2018-10" db="EMBL/GenBank/DDBJ databases">
        <title>Genomic Encyclopedia of Archaeal and Bacterial Type Strains, Phase II (KMG-II): from individual species to whole genera.</title>
        <authorList>
            <person name="Goeker M."/>
        </authorList>
    </citation>
    <scope>NUCLEOTIDE SEQUENCE [LARGE SCALE GENOMIC DNA]</scope>
    <source>
        <strain evidence="3 6">DSM 235</strain>
    </source>
</reference>
<gene>
    <name evidence="1" type="ORF">BDD21_1842</name>
    <name evidence="2" type="ORF">BDD21_1887</name>
    <name evidence="3" type="ORF">BDD21_2109</name>
    <name evidence="4" type="ORF">BDD21_2818</name>
    <name evidence="5" type="ORF">BDD21_3886</name>
</gene>
<dbReference type="EMBL" id="RBXL01000001">
    <property type="protein sequence ID" value="RKT44711.1"/>
    <property type="molecule type" value="Genomic_DNA"/>
</dbReference>
<comment type="caution">
    <text evidence="3">The sequence shown here is derived from an EMBL/GenBank/DDBJ whole genome shotgun (WGS) entry which is preliminary data.</text>
</comment>
<dbReference type="RefSeq" id="WP_120796898.1">
    <property type="nucleotide sequence ID" value="NZ_RBXL01000001.1"/>
</dbReference>
<dbReference type="AlphaFoldDB" id="A0A495V5P6"/>
<evidence type="ECO:0000313" key="2">
    <source>
        <dbReference type="EMBL" id="RKT44502.1"/>
    </source>
</evidence>
<organism evidence="3 6">
    <name type="scientific">Thiocapsa rosea</name>
    <dbReference type="NCBI Taxonomy" id="69360"/>
    <lineage>
        <taxon>Bacteria</taxon>
        <taxon>Pseudomonadati</taxon>
        <taxon>Pseudomonadota</taxon>
        <taxon>Gammaproteobacteria</taxon>
        <taxon>Chromatiales</taxon>
        <taxon>Chromatiaceae</taxon>
        <taxon>Thiocapsa</taxon>
    </lineage>
</organism>
<keyword evidence="6" id="KW-1185">Reference proteome</keyword>
<evidence type="ECO:0000313" key="4">
    <source>
        <dbReference type="EMBL" id="RKT45371.1"/>
    </source>
</evidence>
<dbReference type="EMBL" id="RBXL01000001">
    <property type="protein sequence ID" value="RKT44502.1"/>
    <property type="molecule type" value="Genomic_DNA"/>
</dbReference>
<sequence length="79" mass="9060">MSRLPEPFTILLPEDWTPEQAWAVQDCLDELLVQIQARYGAAVQQWLYGEDTDPDPDPPPDAVTQLDLFENDFDDPLPF</sequence>
<evidence type="ECO:0000313" key="3">
    <source>
        <dbReference type="EMBL" id="RKT44711.1"/>
    </source>
</evidence>
<dbReference type="EMBL" id="RBXL01000001">
    <property type="protein sequence ID" value="RKT45371.1"/>
    <property type="molecule type" value="Genomic_DNA"/>
</dbReference>
<accession>A0A495V5P6</accession>
<evidence type="ECO:0000313" key="1">
    <source>
        <dbReference type="EMBL" id="RKT44459.1"/>
    </source>
</evidence>
<protein>
    <submittedName>
        <fullName evidence="3">Uncharacterized protein</fullName>
    </submittedName>
</protein>
<name>A0A495V5P6_9GAMM</name>
<evidence type="ECO:0000313" key="5">
    <source>
        <dbReference type="EMBL" id="RKT46374.1"/>
    </source>
</evidence>
<dbReference type="EMBL" id="RBXL01000001">
    <property type="protein sequence ID" value="RKT46374.1"/>
    <property type="molecule type" value="Genomic_DNA"/>
</dbReference>
<proteinExistence type="predicted"/>
<dbReference type="EMBL" id="RBXL01000001">
    <property type="protein sequence ID" value="RKT44459.1"/>
    <property type="molecule type" value="Genomic_DNA"/>
</dbReference>
<evidence type="ECO:0000313" key="6">
    <source>
        <dbReference type="Proteomes" id="UP000274556"/>
    </source>
</evidence>